<dbReference type="Proteomes" id="UP001529510">
    <property type="component" value="Unassembled WGS sequence"/>
</dbReference>
<feature type="non-terminal residue" evidence="1">
    <location>
        <position position="1"/>
    </location>
</feature>
<dbReference type="EMBL" id="JAMKFB020000007">
    <property type="protein sequence ID" value="KAL0187946.1"/>
    <property type="molecule type" value="Genomic_DNA"/>
</dbReference>
<proteinExistence type="predicted"/>
<keyword evidence="2" id="KW-1185">Reference proteome</keyword>
<evidence type="ECO:0000313" key="1">
    <source>
        <dbReference type="EMBL" id="KAL0187946.1"/>
    </source>
</evidence>
<reference evidence="1 2" key="1">
    <citation type="submission" date="2024-05" db="EMBL/GenBank/DDBJ databases">
        <title>Genome sequencing and assembly of Indian major carp, Cirrhinus mrigala (Hamilton, 1822).</title>
        <authorList>
            <person name="Mohindra V."/>
            <person name="Chowdhury L.M."/>
            <person name="Lal K."/>
            <person name="Jena J.K."/>
        </authorList>
    </citation>
    <scope>NUCLEOTIDE SEQUENCE [LARGE SCALE GENOMIC DNA]</scope>
    <source>
        <strain evidence="1">CM1030</strain>
        <tissue evidence="1">Blood</tissue>
    </source>
</reference>
<evidence type="ECO:0000313" key="2">
    <source>
        <dbReference type="Proteomes" id="UP001529510"/>
    </source>
</evidence>
<name>A0ABD0QNY1_CIRMR</name>
<gene>
    <name evidence="1" type="ORF">M9458_015045</name>
</gene>
<dbReference type="AlphaFoldDB" id="A0ABD0QNY1"/>
<accession>A0ABD0QNY1</accession>
<feature type="non-terminal residue" evidence="1">
    <location>
        <position position="86"/>
    </location>
</feature>
<sequence length="86" mass="9573">ADRQSSQCLCLYQPRFGMCFDLLYCTCLRHVMAPTQPPELITATLVMLVFTPAALRHVFRPPITHTSAARHGPLYCTVPQLIGASQ</sequence>
<protein>
    <submittedName>
        <fullName evidence="1">Uncharacterized protein</fullName>
    </submittedName>
</protein>
<comment type="caution">
    <text evidence="1">The sequence shown here is derived from an EMBL/GenBank/DDBJ whole genome shotgun (WGS) entry which is preliminary data.</text>
</comment>
<organism evidence="1 2">
    <name type="scientific">Cirrhinus mrigala</name>
    <name type="common">Mrigala</name>
    <dbReference type="NCBI Taxonomy" id="683832"/>
    <lineage>
        <taxon>Eukaryota</taxon>
        <taxon>Metazoa</taxon>
        <taxon>Chordata</taxon>
        <taxon>Craniata</taxon>
        <taxon>Vertebrata</taxon>
        <taxon>Euteleostomi</taxon>
        <taxon>Actinopterygii</taxon>
        <taxon>Neopterygii</taxon>
        <taxon>Teleostei</taxon>
        <taxon>Ostariophysi</taxon>
        <taxon>Cypriniformes</taxon>
        <taxon>Cyprinidae</taxon>
        <taxon>Labeoninae</taxon>
        <taxon>Labeonini</taxon>
        <taxon>Cirrhinus</taxon>
    </lineage>
</organism>